<protein>
    <submittedName>
        <fullName evidence="1">Uncharacterized protein</fullName>
    </submittedName>
</protein>
<dbReference type="STRING" id="1447883.A0A2B7YSE9"/>
<name>A0A2B7YSE9_POLH7</name>
<dbReference type="EMBL" id="PDNA01000020">
    <property type="protein sequence ID" value="PGH23792.1"/>
    <property type="molecule type" value="Genomic_DNA"/>
</dbReference>
<gene>
    <name evidence="1" type="ORF">AJ80_02222</name>
</gene>
<organism evidence="1 2">
    <name type="scientific">Polytolypa hystricis (strain UAMH7299)</name>
    <dbReference type="NCBI Taxonomy" id="1447883"/>
    <lineage>
        <taxon>Eukaryota</taxon>
        <taxon>Fungi</taxon>
        <taxon>Dikarya</taxon>
        <taxon>Ascomycota</taxon>
        <taxon>Pezizomycotina</taxon>
        <taxon>Eurotiomycetes</taxon>
        <taxon>Eurotiomycetidae</taxon>
        <taxon>Onygenales</taxon>
        <taxon>Onygenales incertae sedis</taxon>
        <taxon>Polytolypa</taxon>
    </lineage>
</organism>
<sequence length="919" mass="99017">MTLRPPSTLAQLPRPLGASSTKYQFSEVQGLAGSKKRKRYEVAAAVDGEGVNIYNVQFPKLVTSYAVPPQSSFSCPPCSVRQKSAHGSNAKRQTYCAIEKPKRQIQSFVDESGAADQQLAGISSNVFEAKDSDSPVVFLDVIPTVAASEEQNDPFDVIAVHKDGQVRRLAADLKSQRWSVQSNASSAAHAFEVQASFLVSFEDARKSLLRKRQDIIAAVVGDDVGVDADASSILVLVTLPVKSKTKAPSDVQVHLYSVTARVQADDLSFSQAKRLRHLMAITLPQLEGEKSLSLEKFHWSMHSSTGELFVSFDTGFIGYDISQFSPTISSSLLLENEQFSSTMRLSPRSIIGAGRSSVAIYNTQYMSVQAADELSSTDTTKAGSKSKPIKFISYLAKLGVVVAVQDTNLLSFDIASSQTRPSRKRSKDGLLINAIGRGIGPPALKAQNTIDQSSVHPLHPLGLTEVDQSQQWTKAKAELSALVKANDLVQFDTVVKSTFGGTSSTQAFIDPGKIFFLLGHIFSLPIKDSEPHLTISFLPKETFTWLIQSGHLSLSNILSAIRQSIYPRIPPTLPQGALVQALVGSKQSINLLLQALQGPVDLDTTELAHALTILLDVARSTSVAADDLPNAVTGTPHKEPTQDIAYETGTDNASSASEKVLIDAITGLNLTLTKLHSRPQDKVLQSIRSVLSNSDTLSIIHHLRHALATGGYTYRYTEEAPSAISSPQIPPLSLSTIVDLLIACIDAIGPSGWISAAGFASAEDTEATLIADMKSEISAALAGVEEATYLKGILREFVRYAETADKSTTTARKGAAVTTTETTANKKLGAKLKRKERHNGAQILVYDTPDNNVEGAIHSDTKILPLSLKTATGDDASDSAVSKTKIRKATGEVMDRSTREIGYLKRKAVGKYSFERIIV</sequence>
<evidence type="ECO:0000313" key="2">
    <source>
        <dbReference type="Proteomes" id="UP000224634"/>
    </source>
</evidence>
<proteinExistence type="predicted"/>
<keyword evidence="2" id="KW-1185">Reference proteome</keyword>
<dbReference type="Proteomes" id="UP000224634">
    <property type="component" value="Unassembled WGS sequence"/>
</dbReference>
<reference evidence="1 2" key="1">
    <citation type="submission" date="2017-10" db="EMBL/GenBank/DDBJ databases">
        <title>Comparative genomics in systemic dimorphic fungi from Ajellomycetaceae.</title>
        <authorList>
            <person name="Munoz J.F."/>
            <person name="Mcewen J.G."/>
            <person name="Clay O.K."/>
            <person name="Cuomo C.A."/>
        </authorList>
    </citation>
    <scope>NUCLEOTIDE SEQUENCE [LARGE SCALE GENOMIC DNA]</scope>
    <source>
        <strain evidence="1 2">UAMH7299</strain>
    </source>
</reference>
<evidence type="ECO:0000313" key="1">
    <source>
        <dbReference type="EMBL" id="PGH23792.1"/>
    </source>
</evidence>
<dbReference type="AlphaFoldDB" id="A0A2B7YSE9"/>
<comment type="caution">
    <text evidence="1">The sequence shown here is derived from an EMBL/GenBank/DDBJ whole genome shotgun (WGS) entry which is preliminary data.</text>
</comment>
<accession>A0A2B7YSE9</accession>
<dbReference type="OrthoDB" id="5330858at2759"/>